<dbReference type="OrthoDB" id="382448at2157"/>
<dbReference type="AlphaFoldDB" id="A0A8F5ZI21"/>
<name>A0A8F5ZI21_METHU</name>
<dbReference type="Proteomes" id="UP000694228">
    <property type="component" value="Chromosome"/>
</dbReference>
<evidence type="ECO:0000313" key="1">
    <source>
        <dbReference type="EMBL" id="QXO95383.1"/>
    </source>
</evidence>
<evidence type="ECO:0000313" key="2">
    <source>
        <dbReference type="Proteomes" id="UP000694228"/>
    </source>
</evidence>
<dbReference type="EMBL" id="CP077107">
    <property type="protein sequence ID" value="QXO95383.1"/>
    <property type="molecule type" value="Genomic_DNA"/>
</dbReference>
<protein>
    <submittedName>
        <fullName evidence="1">Uncharacterized protein</fullName>
    </submittedName>
</protein>
<proteinExistence type="predicted"/>
<organism evidence="1 2">
    <name type="scientific">Methanospirillum hungatei</name>
    <dbReference type="NCBI Taxonomy" id="2203"/>
    <lineage>
        <taxon>Archaea</taxon>
        <taxon>Methanobacteriati</taxon>
        <taxon>Methanobacteriota</taxon>
        <taxon>Stenosarchaea group</taxon>
        <taxon>Methanomicrobia</taxon>
        <taxon>Methanomicrobiales</taxon>
        <taxon>Methanospirillaceae</taxon>
        <taxon>Methanospirillum</taxon>
    </lineage>
</organism>
<gene>
    <name evidence="1" type="ORF">KSK55_02980</name>
</gene>
<sequence length="114" mass="12775">MTDTPHYQTVRTISYSAKSYLASLGYCTVRVSPSPVPIDIIGWKGRDELVFVKVISSKEWKNPEKFQLRVKELAGLVRSVPLKAEVELWTSVPGCWNRYRVFPGGICALSGRSA</sequence>
<accession>A0A8F5ZI21</accession>
<reference evidence="1 2" key="1">
    <citation type="submission" date="2021-06" db="EMBL/GenBank/DDBJ databases">
        <title>Complete genome sequence of the secondary alcohol utilizing methanogen Methanospirillum hungatei strain GP1.</title>
        <authorList>
            <person name="Day L.A."/>
            <person name="Costa K.C."/>
        </authorList>
    </citation>
    <scope>NUCLEOTIDE SEQUENCE [LARGE SCALE GENOMIC DNA]</scope>
    <source>
        <strain evidence="1 2">GP1</strain>
    </source>
</reference>